<dbReference type="KEGG" id="slac:SKTS_12040"/>
<organism evidence="2 3">
    <name type="scientific">Sulfurimicrobium lacus</name>
    <dbReference type="NCBI Taxonomy" id="2715678"/>
    <lineage>
        <taxon>Bacteria</taxon>
        <taxon>Pseudomonadati</taxon>
        <taxon>Pseudomonadota</taxon>
        <taxon>Betaproteobacteria</taxon>
        <taxon>Nitrosomonadales</taxon>
        <taxon>Sulfuricellaceae</taxon>
        <taxon>Sulfurimicrobium</taxon>
    </lineage>
</organism>
<keyword evidence="3" id="KW-1185">Reference proteome</keyword>
<protein>
    <recommendedName>
        <fullName evidence="4">DUF3617 domain-containing protein</fullName>
    </recommendedName>
</protein>
<reference evidence="3" key="1">
    <citation type="submission" date="2020-03" db="EMBL/GenBank/DDBJ databases">
        <title>Complete genome sequence of sulfur-oxidizing bacterium skT11.</title>
        <authorList>
            <person name="Kanda M."/>
            <person name="Kojima H."/>
            <person name="Fukui M."/>
        </authorList>
    </citation>
    <scope>NUCLEOTIDE SEQUENCE [LARGE SCALE GENOMIC DNA]</scope>
    <source>
        <strain evidence="3">skT11</strain>
    </source>
</reference>
<dbReference type="AlphaFoldDB" id="A0A6F8V9D9"/>
<feature type="chain" id="PRO_5026090956" description="DUF3617 domain-containing protein" evidence="1">
    <location>
        <begin position="19"/>
        <end position="140"/>
    </location>
</feature>
<sequence length="140" mass="15452">MKKLLLLPALFAVSQAYAEPNMQDGMWEITSKTEIQGLPPGSMPPNMTHTMKQCMTKQEAVPREQVKNPNCKMINTKVDGNTVTWNMQCRNPDGTVDSSGRITYSGTTFSGESRVNSTGGGMKMNMVQKMSGRRIGDCKK</sequence>
<keyword evidence="1" id="KW-0732">Signal</keyword>
<dbReference type="InterPro" id="IPR022061">
    <property type="entry name" value="DUF3617"/>
</dbReference>
<gene>
    <name evidence="2" type="ORF">SKTS_12040</name>
</gene>
<evidence type="ECO:0000313" key="2">
    <source>
        <dbReference type="EMBL" id="BCB26318.1"/>
    </source>
</evidence>
<dbReference type="RefSeq" id="WP_173061812.1">
    <property type="nucleotide sequence ID" value="NZ_AP022853.1"/>
</dbReference>
<dbReference type="Proteomes" id="UP000502260">
    <property type="component" value="Chromosome"/>
</dbReference>
<proteinExistence type="predicted"/>
<feature type="signal peptide" evidence="1">
    <location>
        <begin position="1"/>
        <end position="18"/>
    </location>
</feature>
<evidence type="ECO:0000256" key="1">
    <source>
        <dbReference type="SAM" id="SignalP"/>
    </source>
</evidence>
<evidence type="ECO:0000313" key="3">
    <source>
        <dbReference type="Proteomes" id="UP000502260"/>
    </source>
</evidence>
<accession>A0A6F8V9D9</accession>
<name>A0A6F8V9D9_9PROT</name>
<dbReference type="Pfam" id="PF12276">
    <property type="entry name" value="DUF3617"/>
    <property type="match status" value="1"/>
</dbReference>
<evidence type="ECO:0008006" key="4">
    <source>
        <dbReference type="Google" id="ProtNLM"/>
    </source>
</evidence>
<dbReference type="EMBL" id="AP022853">
    <property type="protein sequence ID" value="BCB26318.1"/>
    <property type="molecule type" value="Genomic_DNA"/>
</dbReference>